<dbReference type="EMBL" id="LMZQ01000003">
    <property type="protein sequence ID" value="KRT17406.1"/>
    <property type="molecule type" value="Genomic_DNA"/>
</dbReference>
<dbReference type="NCBIfam" id="TIGR01193">
    <property type="entry name" value="bacteriocin_ABC"/>
    <property type="match status" value="1"/>
</dbReference>
<evidence type="ECO:0000259" key="13">
    <source>
        <dbReference type="PROSITE" id="PS50893"/>
    </source>
</evidence>
<feature type="domain" description="ABC transporter" evidence="13">
    <location>
        <begin position="476"/>
        <end position="703"/>
    </location>
</feature>
<evidence type="ECO:0000256" key="12">
    <source>
        <dbReference type="SAM" id="Phobius"/>
    </source>
</evidence>
<dbReference type="GO" id="GO:0005886">
    <property type="term" value="C:plasma membrane"/>
    <property type="evidence" value="ECO:0007669"/>
    <property type="project" value="UniProtKB-SubCell"/>
</dbReference>
<dbReference type="InterPro" id="IPR017871">
    <property type="entry name" value="ABC_transporter-like_CS"/>
</dbReference>
<evidence type="ECO:0000256" key="3">
    <source>
        <dbReference type="ARBA" id="ARBA00022475"/>
    </source>
</evidence>
<evidence type="ECO:0000256" key="1">
    <source>
        <dbReference type="ARBA" id="ARBA00004651"/>
    </source>
</evidence>
<evidence type="ECO:0000313" key="16">
    <source>
        <dbReference type="EMBL" id="KRT17406.1"/>
    </source>
</evidence>
<keyword evidence="8" id="KW-0067">ATP-binding</keyword>
<keyword evidence="2" id="KW-0813">Transport</keyword>
<keyword evidence="4" id="KW-0645">Protease</keyword>
<evidence type="ECO:0000256" key="8">
    <source>
        <dbReference type="ARBA" id="ARBA00022840"/>
    </source>
</evidence>
<dbReference type="InterPro" id="IPR005074">
    <property type="entry name" value="Peptidase_C39"/>
</dbReference>
<keyword evidence="9" id="KW-1278">Translocase</keyword>
<dbReference type="Proteomes" id="UP000051950">
    <property type="component" value="Unassembled WGS sequence"/>
</dbReference>
<dbReference type="PROSITE" id="PS50990">
    <property type="entry name" value="PEPTIDASE_C39"/>
    <property type="match status" value="1"/>
</dbReference>
<organism evidence="16 17">
    <name type="scientific">Pedobacter ginsenosidimutans</name>
    <dbReference type="NCBI Taxonomy" id="687842"/>
    <lineage>
        <taxon>Bacteria</taxon>
        <taxon>Pseudomonadati</taxon>
        <taxon>Bacteroidota</taxon>
        <taxon>Sphingobacteriia</taxon>
        <taxon>Sphingobacteriales</taxon>
        <taxon>Sphingobacteriaceae</taxon>
        <taxon>Pedobacter</taxon>
    </lineage>
</organism>
<dbReference type="Gene3D" id="1.20.1560.10">
    <property type="entry name" value="ABC transporter type 1, transmembrane domain"/>
    <property type="match status" value="1"/>
</dbReference>
<dbReference type="Pfam" id="PF00005">
    <property type="entry name" value="ABC_tran"/>
    <property type="match status" value="1"/>
</dbReference>
<dbReference type="Pfam" id="PF03412">
    <property type="entry name" value="Peptidase_C39"/>
    <property type="match status" value="1"/>
</dbReference>
<feature type="transmembrane region" description="Helical" evidence="12">
    <location>
        <begin position="394"/>
        <end position="412"/>
    </location>
</feature>
<proteinExistence type="predicted"/>
<evidence type="ECO:0000256" key="10">
    <source>
        <dbReference type="ARBA" id="ARBA00022989"/>
    </source>
</evidence>
<dbReference type="CDD" id="cd02418">
    <property type="entry name" value="Peptidase_C39B"/>
    <property type="match status" value="1"/>
</dbReference>
<dbReference type="GO" id="GO:0008234">
    <property type="term" value="F:cysteine-type peptidase activity"/>
    <property type="evidence" value="ECO:0007669"/>
    <property type="project" value="InterPro"/>
</dbReference>
<dbReference type="GO" id="GO:0015421">
    <property type="term" value="F:ABC-type oligopeptide transporter activity"/>
    <property type="evidence" value="ECO:0007669"/>
    <property type="project" value="TreeGrafter"/>
</dbReference>
<keyword evidence="10 12" id="KW-1133">Transmembrane helix</keyword>
<comment type="caution">
    <text evidence="16">The sequence shown here is derived from an EMBL/GenBank/DDBJ whole genome shotgun (WGS) entry which is preliminary data.</text>
</comment>
<dbReference type="InterPro" id="IPR003593">
    <property type="entry name" value="AAA+_ATPase"/>
</dbReference>
<dbReference type="InterPro" id="IPR003439">
    <property type="entry name" value="ABC_transporter-like_ATP-bd"/>
</dbReference>
<reference evidence="16 17" key="1">
    <citation type="submission" date="2015-11" db="EMBL/GenBank/DDBJ databases">
        <title>Sequence of Pedobacter ginsenosidimutans.</title>
        <authorList>
            <person name="Carson E."/>
            <person name="Keyser V."/>
            <person name="Newman J."/>
            <person name="Miller J."/>
        </authorList>
    </citation>
    <scope>NUCLEOTIDE SEQUENCE [LARGE SCALE GENOMIC DNA]</scope>
    <source>
        <strain evidence="16 17">KACC 14530</strain>
    </source>
</reference>
<dbReference type="GO" id="GO:0016887">
    <property type="term" value="F:ATP hydrolysis activity"/>
    <property type="evidence" value="ECO:0007669"/>
    <property type="project" value="InterPro"/>
</dbReference>
<dbReference type="SMART" id="SM00382">
    <property type="entry name" value="AAA"/>
    <property type="match status" value="1"/>
</dbReference>
<gene>
    <name evidence="16" type="ORF">ASU31_06980</name>
</gene>
<evidence type="ECO:0000256" key="5">
    <source>
        <dbReference type="ARBA" id="ARBA00022692"/>
    </source>
</evidence>
<dbReference type="PANTHER" id="PTHR43394">
    <property type="entry name" value="ATP-DEPENDENT PERMEASE MDL1, MITOCHONDRIAL"/>
    <property type="match status" value="1"/>
</dbReference>
<evidence type="ECO:0000256" key="11">
    <source>
        <dbReference type="ARBA" id="ARBA00023136"/>
    </source>
</evidence>
<dbReference type="PROSITE" id="PS50893">
    <property type="entry name" value="ABC_TRANSPORTER_2"/>
    <property type="match status" value="1"/>
</dbReference>
<sequence length="703" mass="78541">MSTKVKQRDITDCGAACLASIAAHYKLDLAVARIRQLAGTDKKGTTVLGLVEAAQKLGFEAKGVKAPFDSLFKIPTPAIAHIIVNDILQHYVVIYKVNSKFIEVMDPIDGKVHRKTHDEFKKEWTGALVLLLPSEDFQIGNEKKSIQGRFWSLIKPHKGILTQVLFGAIVYTVLGLSTSIFVQKLVDFVLVDGNHNLLNLMSIAMMVILLVQMFIGSAKTVFTLKTGQLIDSQLILGYYKHLLRLPQQFFDTMRVGEIISRINDAVKIRTFLNDVCVNFVVNIFIVFFSFIMMFTYYWKLALITLTVIPLYLIIYVITDKFNKRTQRRLMEDAAELESQLVESLNAVGTIKRFGLEDHANDKTETRFIKLLQAGFKSNINAVVSGTSTEFISRMITIVLLWVGAGYVLSNSITPGELLSFYTLIGYFTGPVSSLIGMNKTVQDAVIAADRLFEIMDLERESDENQIELSADKIGDIYFENVSFRYGARLPVFENLNLTIPQGKFTAIVGESGSGKSTLMSILQNIYPIQAGNVRIGKYDLKYITNSSLRRMVSVVPQQIDLFAGNVIDNIAIGEEEPDMQRIIDIATKLGLIGFIEALPKGFQTYLGENGTSLSGGQRQRIAIARALYRDPEILILDEATSSLDSVSEQHVQRMIELLKAEQKTVIVITHRSSTLNNADKIIVLDKGLVVEQGSHQELKYHLA</sequence>
<dbReference type="PROSITE" id="PS50929">
    <property type="entry name" value="ABC_TM1F"/>
    <property type="match status" value="1"/>
</dbReference>
<dbReference type="Gene3D" id="3.40.50.300">
    <property type="entry name" value="P-loop containing nucleotide triphosphate hydrolases"/>
    <property type="match status" value="1"/>
</dbReference>
<keyword evidence="6" id="KW-0547">Nucleotide-binding</keyword>
<dbReference type="GO" id="GO:0005524">
    <property type="term" value="F:ATP binding"/>
    <property type="evidence" value="ECO:0007669"/>
    <property type="project" value="UniProtKB-KW"/>
</dbReference>
<dbReference type="FunFam" id="3.40.50.300:FF:000299">
    <property type="entry name" value="ABC transporter ATP-binding protein/permease"/>
    <property type="match status" value="1"/>
</dbReference>
<evidence type="ECO:0000256" key="9">
    <source>
        <dbReference type="ARBA" id="ARBA00022967"/>
    </source>
</evidence>
<dbReference type="Pfam" id="PF00664">
    <property type="entry name" value="ABC_membrane"/>
    <property type="match status" value="1"/>
</dbReference>
<dbReference type="InterPro" id="IPR011527">
    <property type="entry name" value="ABC1_TM_dom"/>
</dbReference>
<dbReference type="InterPro" id="IPR027417">
    <property type="entry name" value="P-loop_NTPase"/>
</dbReference>
<evidence type="ECO:0000259" key="15">
    <source>
        <dbReference type="PROSITE" id="PS50990"/>
    </source>
</evidence>
<dbReference type="InterPro" id="IPR039421">
    <property type="entry name" value="Type_1_exporter"/>
</dbReference>
<dbReference type="SUPFAM" id="SSF90123">
    <property type="entry name" value="ABC transporter transmembrane region"/>
    <property type="match status" value="1"/>
</dbReference>
<dbReference type="Gene3D" id="3.90.70.10">
    <property type="entry name" value="Cysteine proteinases"/>
    <property type="match status" value="1"/>
</dbReference>
<keyword evidence="3" id="KW-1003">Cell membrane</keyword>
<dbReference type="AlphaFoldDB" id="A0A0T5VU54"/>
<keyword evidence="11 12" id="KW-0472">Membrane</keyword>
<evidence type="ECO:0000259" key="14">
    <source>
        <dbReference type="PROSITE" id="PS50929"/>
    </source>
</evidence>
<dbReference type="GO" id="GO:0043214">
    <property type="term" value="F:ABC-type bacteriocin transporter activity"/>
    <property type="evidence" value="ECO:0007669"/>
    <property type="project" value="InterPro"/>
</dbReference>
<comment type="subcellular location">
    <subcellularLocation>
        <location evidence="1">Cell membrane</location>
        <topology evidence="1">Multi-pass membrane protein</topology>
    </subcellularLocation>
</comment>
<accession>A0A0T5VU54</accession>
<feature type="transmembrane region" description="Helical" evidence="12">
    <location>
        <begin position="197"/>
        <end position="215"/>
    </location>
</feature>
<feature type="transmembrane region" description="Helical" evidence="12">
    <location>
        <begin position="159"/>
        <end position="182"/>
    </location>
</feature>
<dbReference type="SUPFAM" id="SSF52540">
    <property type="entry name" value="P-loop containing nucleoside triphosphate hydrolases"/>
    <property type="match status" value="1"/>
</dbReference>
<evidence type="ECO:0000256" key="4">
    <source>
        <dbReference type="ARBA" id="ARBA00022670"/>
    </source>
</evidence>
<dbReference type="CDD" id="cd18570">
    <property type="entry name" value="ABC_6TM_PCAT1_LagD_like"/>
    <property type="match status" value="1"/>
</dbReference>
<feature type="domain" description="Peptidase C39" evidence="15">
    <location>
        <begin position="7"/>
        <end position="131"/>
    </location>
</feature>
<dbReference type="InterPro" id="IPR036640">
    <property type="entry name" value="ABC1_TM_sf"/>
</dbReference>
<dbReference type="OrthoDB" id="9760358at2"/>
<evidence type="ECO:0000256" key="7">
    <source>
        <dbReference type="ARBA" id="ARBA00022801"/>
    </source>
</evidence>
<dbReference type="PROSITE" id="PS00211">
    <property type="entry name" value="ABC_TRANSPORTER_1"/>
    <property type="match status" value="1"/>
</dbReference>
<evidence type="ECO:0000256" key="6">
    <source>
        <dbReference type="ARBA" id="ARBA00022741"/>
    </source>
</evidence>
<dbReference type="GO" id="GO:0006508">
    <property type="term" value="P:proteolysis"/>
    <property type="evidence" value="ECO:0007669"/>
    <property type="project" value="UniProtKB-KW"/>
</dbReference>
<keyword evidence="7" id="KW-0378">Hydrolase</keyword>
<dbReference type="STRING" id="687842.ASU31_06980"/>
<keyword evidence="17" id="KW-1185">Reference proteome</keyword>
<evidence type="ECO:0000256" key="2">
    <source>
        <dbReference type="ARBA" id="ARBA00022448"/>
    </source>
</evidence>
<keyword evidence="5 12" id="KW-0812">Transmembrane</keyword>
<feature type="transmembrane region" description="Helical" evidence="12">
    <location>
        <begin position="418"/>
        <end position="437"/>
    </location>
</feature>
<protein>
    <submittedName>
        <fullName evidence="16">Peptidase C39</fullName>
    </submittedName>
</protein>
<dbReference type="InterPro" id="IPR005897">
    <property type="entry name" value="Pept_C39_ABC_bacteriocin"/>
</dbReference>
<dbReference type="PANTHER" id="PTHR43394:SF1">
    <property type="entry name" value="ATP-BINDING CASSETTE SUB-FAMILY B MEMBER 10, MITOCHONDRIAL"/>
    <property type="match status" value="1"/>
</dbReference>
<evidence type="ECO:0000313" key="17">
    <source>
        <dbReference type="Proteomes" id="UP000051950"/>
    </source>
</evidence>
<dbReference type="RefSeq" id="WP_057931631.1">
    <property type="nucleotide sequence ID" value="NZ_LMZQ01000003.1"/>
</dbReference>
<feature type="transmembrane region" description="Helical" evidence="12">
    <location>
        <begin position="300"/>
        <end position="318"/>
    </location>
</feature>
<feature type="transmembrane region" description="Helical" evidence="12">
    <location>
        <begin position="271"/>
        <end position="294"/>
    </location>
</feature>
<name>A0A0T5VU54_9SPHI</name>
<feature type="domain" description="ABC transmembrane type-1" evidence="14">
    <location>
        <begin position="164"/>
        <end position="443"/>
    </location>
</feature>